<dbReference type="GO" id="GO:0004497">
    <property type="term" value="F:monooxygenase activity"/>
    <property type="evidence" value="ECO:0007669"/>
    <property type="project" value="UniProtKB-KW"/>
</dbReference>
<keyword evidence="5 11" id="KW-0479">Metal-binding</keyword>
<evidence type="ECO:0000256" key="11">
    <source>
        <dbReference type="PIRSR" id="PIRSR602401-1"/>
    </source>
</evidence>
<dbReference type="EMBL" id="CP136894">
    <property type="protein sequence ID" value="WOL07540.1"/>
    <property type="molecule type" value="Genomic_DNA"/>
</dbReference>
<dbReference type="Proteomes" id="UP001327560">
    <property type="component" value="Chromosome 5"/>
</dbReference>
<dbReference type="InterPro" id="IPR036396">
    <property type="entry name" value="Cyt_P450_sf"/>
</dbReference>
<evidence type="ECO:0000256" key="8">
    <source>
        <dbReference type="ARBA" id="ARBA00023004"/>
    </source>
</evidence>
<organism evidence="13 14">
    <name type="scientific">Canna indica</name>
    <name type="common">Indian-shot</name>
    <dbReference type="NCBI Taxonomy" id="4628"/>
    <lineage>
        <taxon>Eukaryota</taxon>
        <taxon>Viridiplantae</taxon>
        <taxon>Streptophyta</taxon>
        <taxon>Embryophyta</taxon>
        <taxon>Tracheophyta</taxon>
        <taxon>Spermatophyta</taxon>
        <taxon>Magnoliopsida</taxon>
        <taxon>Liliopsida</taxon>
        <taxon>Zingiberales</taxon>
        <taxon>Cannaceae</taxon>
        <taxon>Canna</taxon>
    </lineage>
</organism>
<reference evidence="13 14" key="1">
    <citation type="submission" date="2023-10" db="EMBL/GenBank/DDBJ databases">
        <title>Chromosome-scale genome assembly provides insights into flower coloration mechanisms of Canna indica.</title>
        <authorList>
            <person name="Li C."/>
        </authorList>
    </citation>
    <scope>NUCLEOTIDE SEQUENCE [LARGE SCALE GENOMIC DNA]</scope>
    <source>
        <tissue evidence="13">Flower</tissue>
    </source>
</reference>
<keyword evidence="7 12" id="KW-0560">Oxidoreductase</keyword>
<evidence type="ECO:0000313" key="13">
    <source>
        <dbReference type="EMBL" id="WOL07540.1"/>
    </source>
</evidence>
<evidence type="ECO:0000256" key="5">
    <source>
        <dbReference type="ARBA" id="ARBA00022723"/>
    </source>
</evidence>
<dbReference type="PANTHER" id="PTHR24282:SF135">
    <property type="entry name" value="CYTOCHROME P450 709B2"/>
    <property type="match status" value="1"/>
</dbReference>
<evidence type="ECO:0000256" key="2">
    <source>
        <dbReference type="ARBA" id="ARBA00010617"/>
    </source>
</evidence>
<proteinExistence type="inferred from homology"/>
<dbReference type="AlphaFoldDB" id="A0AAQ3KF28"/>
<dbReference type="PRINTS" id="PR00385">
    <property type="entry name" value="P450"/>
</dbReference>
<dbReference type="GO" id="GO:0005506">
    <property type="term" value="F:iron ion binding"/>
    <property type="evidence" value="ECO:0007669"/>
    <property type="project" value="InterPro"/>
</dbReference>
<keyword evidence="9 12" id="KW-0503">Monooxygenase</keyword>
<evidence type="ECO:0000313" key="14">
    <source>
        <dbReference type="Proteomes" id="UP001327560"/>
    </source>
</evidence>
<dbReference type="InterPro" id="IPR001128">
    <property type="entry name" value="Cyt_P450"/>
</dbReference>
<evidence type="ECO:0000256" key="1">
    <source>
        <dbReference type="ARBA" id="ARBA00004167"/>
    </source>
</evidence>
<dbReference type="InterPro" id="IPR002401">
    <property type="entry name" value="Cyt_P450_E_grp-I"/>
</dbReference>
<name>A0AAQ3KF28_9LILI</name>
<gene>
    <name evidence="13" type="ORF">Cni_G16284</name>
</gene>
<dbReference type="InterPro" id="IPR017972">
    <property type="entry name" value="Cyt_P450_CS"/>
</dbReference>
<dbReference type="SUPFAM" id="SSF48264">
    <property type="entry name" value="Cytochrome P450"/>
    <property type="match status" value="1"/>
</dbReference>
<dbReference type="Pfam" id="PF00067">
    <property type="entry name" value="p450"/>
    <property type="match status" value="1"/>
</dbReference>
<dbReference type="GO" id="GO:0016020">
    <property type="term" value="C:membrane"/>
    <property type="evidence" value="ECO:0007669"/>
    <property type="project" value="UniProtKB-SubCell"/>
</dbReference>
<evidence type="ECO:0000256" key="3">
    <source>
        <dbReference type="ARBA" id="ARBA00022617"/>
    </source>
</evidence>
<comment type="cofactor">
    <cofactor evidence="11">
        <name>heme</name>
        <dbReference type="ChEBI" id="CHEBI:30413"/>
    </cofactor>
</comment>
<keyword evidence="14" id="KW-1185">Reference proteome</keyword>
<sequence length="514" mass="58388">MAFIGLAVGALLVLLIPTFWRGFVHLIWRPYVITKALRKQGVSGPGYRFWSGSNAEMLRMEKDASGLILENHCHDISLKAAVYYRKWIAEYGETFLFWAGTEPRICMSDPEIVREVLTSKFGIFSKNDIPPAIVSLLGKGLIFVEGADWAKHRKVLSPAFAMDKLKLHTKTMAECVKEMLEMWCRQVNQEHDQRKEIDVSEHFQELTADVISLTSFGSSYREGKEVFEAQKKLQFFAASTILSLNIPGSNYIPTRRNVEKWKLDKTVRDKLTGIIQDRLDSKEFSGYGNDLLGLMLESSQNKDGLTLSMDEIIDECKTFFFAGQETTAHLLTWAMFLLSTNKDWQEKLREEVLQQCGMEIPNADMLGKLKLVNMVLLETLRLYCPVVQIGRKTNKDMTLGNLNLLKDTVVMIPILLIHRDKRLWGDDANEFNPLRFANGVLNAASQPNALLAFSLGPRSCIGQNFSMLESKIVIAMILQRFSFSLSPKYKHAPMDVLTLQPKFGLPIVLRPLHT</sequence>
<protein>
    <submittedName>
        <fullName evidence="13">Cytochrome P450</fullName>
    </submittedName>
</protein>
<dbReference type="PROSITE" id="PS00086">
    <property type="entry name" value="CYTOCHROME_P450"/>
    <property type="match status" value="1"/>
</dbReference>
<dbReference type="GO" id="GO:0016705">
    <property type="term" value="F:oxidoreductase activity, acting on paired donors, with incorporation or reduction of molecular oxygen"/>
    <property type="evidence" value="ECO:0007669"/>
    <property type="project" value="InterPro"/>
</dbReference>
<dbReference type="InterPro" id="IPR050665">
    <property type="entry name" value="Cytochrome_P450_Monooxygen"/>
</dbReference>
<keyword evidence="6" id="KW-1133">Transmembrane helix</keyword>
<dbReference type="FunFam" id="1.10.630.10:FF:000029">
    <property type="entry name" value="Cytochrome P450 734A1"/>
    <property type="match status" value="1"/>
</dbReference>
<comment type="subcellular location">
    <subcellularLocation>
        <location evidence="1">Membrane</location>
        <topology evidence="1">Single-pass membrane protein</topology>
    </subcellularLocation>
</comment>
<keyword evidence="3 11" id="KW-0349">Heme</keyword>
<dbReference type="PRINTS" id="PR00463">
    <property type="entry name" value="EP450I"/>
</dbReference>
<feature type="binding site" description="axial binding residue" evidence="11">
    <location>
        <position position="460"/>
    </location>
    <ligand>
        <name>heme</name>
        <dbReference type="ChEBI" id="CHEBI:30413"/>
    </ligand>
    <ligandPart>
        <name>Fe</name>
        <dbReference type="ChEBI" id="CHEBI:18248"/>
    </ligandPart>
</feature>
<evidence type="ECO:0000256" key="12">
    <source>
        <dbReference type="RuleBase" id="RU000461"/>
    </source>
</evidence>
<comment type="similarity">
    <text evidence="2 12">Belongs to the cytochrome P450 family.</text>
</comment>
<dbReference type="GO" id="GO:0020037">
    <property type="term" value="F:heme binding"/>
    <property type="evidence" value="ECO:0007669"/>
    <property type="project" value="InterPro"/>
</dbReference>
<keyword evidence="4" id="KW-0812">Transmembrane</keyword>
<evidence type="ECO:0000256" key="9">
    <source>
        <dbReference type="ARBA" id="ARBA00023033"/>
    </source>
</evidence>
<evidence type="ECO:0000256" key="4">
    <source>
        <dbReference type="ARBA" id="ARBA00022692"/>
    </source>
</evidence>
<dbReference type="PANTHER" id="PTHR24282">
    <property type="entry name" value="CYTOCHROME P450 FAMILY MEMBER"/>
    <property type="match status" value="1"/>
</dbReference>
<evidence type="ECO:0000256" key="6">
    <source>
        <dbReference type="ARBA" id="ARBA00022989"/>
    </source>
</evidence>
<keyword evidence="8 11" id="KW-0408">Iron</keyword>
<accession>A0AAQ3KF28</accession>
<dbReference type="GO" id="GO:0008202">
    <property type="term" value="P:steroid metabolic process"/>
    <property type="evidence" value="ECO:0007669"/>
    <property type="project" value="UniProtKB-ARBA"/>
</dbReference>
<evidence type="ECO:0000256" key="10">
    <source>
        <dbReference type="ARBA" id="ARBA00023136"/>
    </source>
</evidence>
<evidence type="ECO:0000256" key="7">
    <source>
        <dbReference type="ARBA" id="ARBA00023002"/>
    </source>
</evidence>
<keyword evidence="10" id="KW-0472">Membrane</keyword>
<dbReference type="Gene3D" id="1.10.630.10">
    <property type="entry name" value="Cytochrome P450"/>
    <property type="match status" value="1"/>
</dbReference>